<feature type="chain" id="PRO_5034039039" evidence="1">
    <location>
        <begin position="22"/>
        <end position="122"/>
    </location>
</feature>
<reference evidence="2" key="1">
    <citation type="submission" date="2019-07" db="EMBL/GenBank/DDBJ databases">
        <authorList>
            <person name="Palmer J.M."/>
        </authorList>
    </citation>
    <scope>NUCLEOTIDE SEQUENCE</scope>
    <source>
        <strain evidence="2">PC9</strain>
    </source>
</reference>
<sequence>MLFSKFAVVPLLAAFAGNALARPALAARQVQSTSLLANFDPATALVNPDPLTAATPVPNANANSNNANNNVVENANVAAPPAVTVTVTAPAVADATPAPVAVDAVRLPRPMLLPPLLLPLVG</sequence>
<dbReference type="Proteomes" id="UP000623687">
    <property type="component" value="Unassembled WGS sequence"/>
</dbReference>
<comment type="caution">
    <text evidence="2">The sequence shown here is derived from an EMBL/GenBank/DDBJ whole genome shotgun (WGS) entry which is preliminary data.</text>
</comment>
<protein>
    <submittedName>
        <fullName evidence="2">Uncharacterized protein</fullName>
    </submittedName>
</protein>
<feature type="signal peptide" evidence="1">
    <location>
        <begin position="1"/>
        <end position="21"/>
    </location>
</feature>
<dbReference type="AlphaFoldDB" id="A0A8H7DV14"/>
<accession>A0A8H7DV14</accession>
<keyword evidence="3" id="KW-1185">Reference proteome</keyword>
<gene>
    <name evidence="2" type="ORF">PC9H_008256</name>
</gene>
<organism evidence="2 3">
    <name type="scientific">Pleurotus ostreatus</name>
    <name type="common">Oyster mushroom</name>
    <name type="synonym">White-rot fungus</name>
    <dbReference type="NCBI Taxonomy" id="5322"/>
    <lineage>
        <taxon>Eukaryota</taxon>
        <taxon>Fungi</taxon>
        <taxon>Dikarya</taxon>
        <taxon>Basidiomycota</taxon>
        <taxon>Agaricomycotina</taxon>
        <taxon>Agaricomycetes</taxon>
        <taxon>Agaricomycetidae</taxon>
        <taxon>Agaricales</taxon>
        <taxon>Pleurotineae</taxon>
        <taxon>Pleurotaceae</taxon>
        <taxon>Pleurotus</taxon>
    </lineage>
</organism>
<dbReference type="GeneID" id="59378074"/>
<keyword evidence="1" id="KW-0732">Signal</keyword>
<proteinExistence type="predicted"/>
<evidence type="ECO:0000313" key="3">
    <source>
        <dbReference type="Proteomes" id="UP000623687"/>
    </source>
</evidence>
<dbReference type="EMBL" id="JACETU010000005">
    <property type="protein sequence ID" value="KAF7429018.1"/>
    <property type="molecule type" value="Genomic_DNA"/>
</dbReference>
<evidence type="ECO:0000256" key="1">
    <source>
        <dbReference type="SAM" id="SignalP"/>
    </source>
</evidence>
<evidence type="ECO:0000313" key="2">
    <source>
        <dbReference type="EMBL" id="KAF7429018.1"/>
    </source>
</evidence>
<dbReference type="VEuPathDB" id="FungiDB:PC9H_008256"/>
<name>A0A8H7DV14_PLEOS</name>
<dbReference type="RefSeq" id="XP_036631390.1">
    <property type="nucleotide sequence ID" value="XM_036777770.1"/>
</dbReference>